<evidence type="ECO:0000313" key="1">
    <source>
        <dbReference type="EMBL" id="CAG8979421.1"/>
    </source>
</evidence>
<evidence type="ECO:0000313" key="2">
    <source>
        <dbReference type="Proteomes" id="UP000701801"/>
    </source>
</evidence>
<organism evidence="1 2">
    <name type="scientific">Hymenoscyphus albidus</name>
    <dbReference type="NCBI Taxonomy" id="595503"/>
    <lineage>
        <taxon>Eukaryota</taxon>
        <taxon>Fungi</taxon>
        <taxon>Dikarya</taxon>
        <taxon>Ascomycota</taxon>
        <taxon>Pezizomycotina</taxon>
        <taxon>Leotiomycetes</taxon>
        <taxon>Helotiales</taxon>
        <taxon>Helotiaceae</taxon>
        <taxon>Hymenoscyphus</taxon>
    </lineage>
</organism>
<sequence>MLDFGPQILLGNLKRAKIIIEIRESGSQQDTENTIHRIRWEQLEDQELWPRVKARIITVRRVTSQNNVIGGPATITLAEEATYRKEKG</sequence>
<keyword evidence="2" id="KW-1185">Reference proteome</keyword>
<protein>
    <submittedName>
        <fullName evidence="1">Uncharacterized protein</fullName>
    </submittedName>
</protein>
<dbReference type="AlphaFoldDB" id="A0A9N9LVN4"/>
<name>A0A9N9LVN4_9HELO</name>
<accession>A0A9N9LVN4</accession>
<proteinExistence type="predicted"/>
<comment type="caution">
    <text evidence="1">The sequence shown here is derived from an EMBL/GenBank/DDBJ whole genome shotgun (WGS) entry which is preliminary data.</text>
</comment>
<gene>
    <name evidence="1" type="ORF">HYALB_00012454</name>
</gene>
<reference evidence="1" key="1">
    <citation type="submission" date="2021-07" db="EMBL/GenBank/DDBJ databases">
        <authorList>
            <person name="Durling M."/>
        </authorList>
    </citation>
    <scope>NUCLEOTIDE SEQUENCE</scope>
</reference>
<dbReference type="EMBL" id="CAJVRM010000310">
    <property type="protein sequence ID" value="CAG8979421.1"/>
    <property type="molecule type" value="Genomic_DNA"/>
</dbReference>
<dbReference type="Proteomes" id="UP000701801">
    <property type="component" value="Unassembled WGS sequence"/>
</dbReference>